<dbReference type="GO" id="GO:0120525">
    <property type="term" value="F:choline trimethylamine lyase activity"/>
    <property type="evidence" value="ECO:0007669"/>
    <property type="project" value="UniProtKB-EC"/>
</dbReference>
<dbReference type="InterPro" id="IPR051215">
    <property type="entry name" value="GRE"/>
</dbReference>
<dbReference type="NCBIfam" id="TIGR04394">
    <property type="entry name" value="choline_CutC"/>
    <property type="match status" value="1"/>
</dbReference>
<dbReference type="InterPro" id="IPR001150">
    <property type="entry name" value="Gly_radical"/>
</dbReference>
<evidence type="ECO:0000256" key="1">
    <source>
        <dbReference type="ARBA" id="ARBA00022818"/>
    </source>
</evidence>
<dbReference type="CDD" id="cd01677">
    <property type="entry name" value="PFL2_DhaB_BssA"/>
    <property type="match status" value="1"/>
</dbReference>
<feature type="modified residue" description="Glycine radical" evidence="3 4">
    <location>
        <position position="771"/>
    </location>
</feature>
<feature type="domain" description="Glycine radical" evidence="5">
    <location>
        <begin position="675"/>
        <end position="796"/>
    </location>
</feature>
<keyword evidence="1 3" id="KW-0556">Organic radical</keyword>
<dbReference type="SUPFAM" id="SSF51998">
    <property type="entry name" value="PFL-like glycyl radical enzymes"/>
    <property type="match status" value="1"/>
</dbReference>
<comment type="similarity">
    <text evidence="3">Belongs to the glycyl radical enzyme (GRE) family. CutC subfamily.</text>
</comment>
<evidence type="ECO:0000313" key="7">
    <source>
        <dbReference type="EMBL" id="MCL2892950.1"/>
    </source>
</evidence>
<comment type="catalytic activity">
    <reaction evidence="3">
        <text>choline = trimethylamine + acetaldehyde</text>
        <dbReference type="Rhea" id="RHEA:35095"/>
        <dbReference type="ChEBI" id="CHEBI:15343"/>
        <dbReference type="ChEBI" id="CHEBI:15354"/>
        <dbReference type="ChEBI" id="CHEBI:58389"/>
        <dbReference type="EC" id="4.3.99.4"/>
    </reaction>
</comment>
<reference evidence="7 8" key="1">
    <citation type="submission" date="2022-02" db="EMBL/GenBank/DDBJ databases">
        <title>Description of Brenneria tiliae sp. nov. isolated from symptomatic Tilia x moltkei and Tilia x europaea trees in the UK.</title>
        <authorList>
            <person name="Kile H."/>
        </authorList>
    </citation>
    <scope>NUCLEOTIDE SEQUENCE [LARGE SCALE GENOMIC DNA]</scope>
    <source>
        <strain evidence="7 8">MC1SB4.1</strain>
    </source>
</reference>
<sequence length="796" mass="89321">MMTYQETHLLPRIAALRARYLKAKPFISISRARAVTDVYRRNPGMPAILLRAMAFRRACQTAPLVIEDGELIISHPAGRARGGEISPEIAWRWVAEELESMATRAQDPYFISESDQQELREHIFPFWQGRSLDEMAETQLRQAGLWAWSNDEGICDLTIKTQNGGGDTCPGYDNILLTRGMGGIRAQAAEALDGLRAVTDDAQEKRYFYQSVIQTCDGVIEYARRYAAYAGRLAEKQTDPLRRAELRQLAEICLRVPEHPPRHFHEALQSIWFVQSLFILEENQTGISLGRADQYLWPYLEADLAAGVLTQEQAETLICCWMIKMSECLWICSESTAMYFAGYQPFINLVVGGQQREGGDATNPLSLLFMDCSRKLKLYQPGLAVRIHNQTPAHFLRKVVDVIRAGMGFPACHFDDAHIKMMLRKGFDYEDARDYCLMGCVEPQKSGKIYQWTSVGYTTFTSAIELAINNGKTASGAQVGPQTGEIATLTDYRAFEDAVKTQLRHIIRQAAEATLMVQKLHKIHAQKPLISCLIDGCVESGKDVMQGGAFVNNGPGLIWTGLADFANSMMVMRELVYRQRRVTPVEMADALNNNFQGQETLRHACLQVDKFGNDMKAVDLIARDLIRFIEYEHRKYPMLYGPFTHGTLSISNNTPFGLMTGALPSGRLAGQPLADGISPAQQTDIAGPTAIINSISRLNVEEMEIGMVHNFKLMYGLLDTPEGEQGIINLLRTASLLGNAQMQFSYVDNDTLLKAQKNPDAYRNLMIRVAGYSAFFVELSREVQDEIISRTVLRRF</sequence>
<comment type="caution">
    <text evidence="7">The sequence shown here is derived from an EMBL/GenBank/DDBJ whole genome shotgun (WGS) entry which is preliminary data.</text>
</comment>
<dbReference type="Proteomes" id="UP001203069">
    <property type="component" value="Unassembled WGS sequence"/>
</dbReference>
<protein>
    <recommendedName>
        <fullName evidence="3">Choline trimethylamine-lyase</fullName>
        <shortName evidence="3">Choline TMA-lyase</shortName>
        <ecNumber evidence="3">4.3.99.4</ecNumber>
    </recommendedName>
    <alternativeName>
        <fullName evidence="3">Choline utilization protein C</fullName>
    </alternativeName>
</protein>
<dbReference type="RefSeq" id="WP_249244512.1">
    <property type="nucleotide sequence ID" value="NZ_JAKPBZ010000109.1"/>
</dbReference>
<evidence type="ECO:0000259" key="6">
    <source>
        <dbReference type="PROSITE" id="PS51554"/>
    </source>
</evidence>
<dbReference type="Pfam" id="PF02901">
    <property type="entry name" value="PFL-like"/>
    <property type="match status" value="1"/>
</dbReference>
<dbReference type="EMBL" id="JAKPBZ010000109">
    <property type="protein sequence ID" value="MCL2892950.1"/>
    <property type="molecule type" value="Genomic_DNA"/>
</dbReference>
<comment type="pathway">
    <text evidence="3">Amine and polyamine metabolism; choline degradation.</text>
</comment>
<comment type="function">
    <text evidence="3">Glycine radical enzyme that catalyzes the cleavage of a C-N bond in choline, producing trimethylamine (TMA) and acetaldehyde.</text>
</comment>
<dbReference type="HAMAP" id="MF_02058">
    <property type="entry name" value="Choline_CutC"/>
    <property type="match status" value="1"/>
</dbReference>
<dbReference type="InterPro" id="IPR004184">
    <property type="entry name" value="PFL_dom"/>
</dbReference>
<dbReference type="Gene3D" id="3.20.70.20">
    <property type="match status" value="1"/>
</dbReference>
<dbReference type="PANTHER" id="PTHR43641:SF2">
    <property type="entry name" value="DEHYDRATASE YBIW-RELATED"/>
    <property type="match status" value="1"/>
</dbReference>
<dbReference type="PANTHER" id="PTHR43641">
    <property type="entry name" value="FORMATE ACETYLTRANSFERASE 3-RELATED"/>
    <property type="match status" value="1"/>
</dbReference>
<name>A0ABT0MSZ2_9GAMM</name>
<accession>A0ABT0MSZ2</accession>
<evidence type="ECO:0000256" key="4">
    <source>
        <dbReference type="PROSITE-ProRule" id="PRU00493"/>
    </source>
</evidence>
<organism evidence="7 8">
    <name type="scientific">Brenneria tiliae</name>
    <dbReference type="NCBI Taxonomy" id="2914984"/>
    <lineage>
        <taxon>Bacteria</taxon>
        <taxon>Pseudomonadati</taxon>
        <taxon>Pseudomonadota</taxon>
        <taxon>Gammaproteobacteria</taxon>
        <taxon>Enterobacterales</taxon>
        <taxon>Pectobacteriaceae</taxon>
        <taxon>Brenneria</taxon>
    </lineage>
</organism>
<dbReference type="PROSITE" id="PS51149">
    <property type="entry name" value="GLY_RADICAL_2"/>
    <property type="match status" value="1"/>
</dbReference>
<evidence type="ECO:0000256" key="3">
    <source>
        <dbReference type="HAMAP-Rule" id="MF_02058"/>
    </source>
</evidence>
<feature type="active site" description="Cysteine radical intermediate" evidence="3">
    <location>
        <position position="440"/>
    </location>
</feature>
<dbReference type="Pfam" id="PF01228">
    <property type="entry name" value="Gly_radical"/>
    <property type="match status" value="1"/>
</dbReference>
<evidence type="ECO:0000256" key="2">
    <source>
        <dbReference type="ARBA" id="ARBA00023239"/>
    </source>
</evidence>
<keyword evidence="8" id="KW-1185">Reference proteome</keyword>
<gene>
    <name evidence="3 7" type="primary">cutC</name>
    <name evidence="7" type="ORF">MFP26_09635</name>
</gene>
<proteinExistence type="inferred from homology"/>
<feature type="active site" description="Proton acceptor" evidence="3">
    <location>
        <position position="442"/>
    </location>
</feature>
<comment type="PTM">
    <text evidence="3">Requires the activating protein CutD to generate the key active site glycyl radical on Gly-771 that is involved in catalysis.</text>
</comment>
<dbReference type="EC" id="4.3.99.4" evidence="3"/>
<keyword evidence="2 3" id="KW-0456">Lyase</keyword>
<dbReference type="InterPro" id="IPR030897">
    <property type="entry name" value="Choline_CutC"/>
</dbReference>
<evidence type="ECO:0000313" key="8">
    <source>
        <dbReference type="Proteomes" id="UP001203069"/>
    </source>
</evidence>
<dbReference type="PROSITE" id="PS51554">
    <property type="entry name" value="PFL"/>
    <property type="match status" value="1"/>
</dbReference>
<evidence type="ECO:0000259" key="5">
    <source>
        <dbReference type="PROSITE" id="PS51149"/>
    </source>
</evidence>
<feature type="domain" description="PFL" evidence="6">
    <location>
        <begin position="11"/>
        <end position="668"/>
    </location>
</feature>